<feature type="chain" id="PRO_5038735103" description="PepSY domain-containing protein" evidence="1">
    <location>
        <begin position="22"/>
        <end position="266"/>
    </location>
</feature>
<evidence type="ECO:0000313" key="3">
    <source>
        <dbReference type="Proteomes" id="UP000886887"/>
    </source>
</evidence>
<accession>A0A9D1CRP1</accession>
<evidence type="ECO:0008006" key="4">
    <source>
        <dbReference type="Google" id="ProtNLM"/>
    </source>
</evidence>
<feature type="signal peptide" evidence="1">
    <location>
        <begin position="1"/>
        <end position="21"/>
    </location>
</feature>
<organism evidence="2 3">
    <name type="scientific">Candidatus Onthenecus intestinigallinarum</name>
    <dbReference type="NCBI Taxonomy" id="2840875"/>
    <lineage>
        <taxon>Bacteria</taxon>
        <taxon>Bacillati</taxon>
        <taxon>Bacillota</taxon>
        <taxon>Clostridia</taxon>
        <taxon>Eubacteriales</taxon>
        <taxon>Candidatus Onthenecus</taxon>
    </lineage>
</organism>
<reference evidence="2" key="1">
    <citation type="submission" date="2020-10" db="EMBL/GenBank/DDBJ databases">
        <authorList>
            <person name="Gilroy R."/>
        </authorList>
    </citation>
    <scope>NUCLEOTIDE SEQUENCE</scope>
    <source>
        <strain evidence="2">ChiSxjej2B14-6234</strain>
    </source>
</reference>
<evidence type="ECO:0000313" key="2">
    <source>
        <dbReference type="EMBL" id="HIQ71704.1"/>
    </source>
</evidence>
<dbReference type="AlphaFoldDB" id="A0A9D1CRP1"/>
<sequence>MPRGMLALLCALLIGICPAQADSNASQAIAVLEALDSQELETQGWMRAIWATGEAGAQVCAGETADAPIIATLAPGVFLEGWRRLEGGAILVRLGAGEDGLTGCIPSEGYTWTDNGAHCAVDYPVYQQAGTLVEALGRTADGREIVRRDGAIELPPEWDAQGAVALERQGSYFAYPEPMAGERSDEEIAYEAAQALACNGEPDRLTGEPMTEQALQALTPRVSRLVDPQFGVRTAMVFFEDAQGACHAVAEVDPASGRVIATDDNG</sequence>
<dbReference type="Proteomes" id="UP000886887">
    <property type="component" value="Unassembled WGS sequence"/>
</dbReference>
<proteinExistence type="predicted"/>
<protein>
    <recommendedName>
        <fullName evidence="4">PepSY domain-containing protein</fullName>
    </recommendedName>
</protein>
<evidence type="ECO:0000256" key="1">
    <source>
        <dbReference type="SAM" id="SignalP"/>
    </source>
</evidence>
<comment type="caution">
    <text evidence="2">The sequence shown here is derived from an EMBL/GenBank/DDBJ whole genome shotgun (WGS) entry which is preliminary data.</text>
</comment>
<gene>
    <name evidence="2" type="ORF">IAB73_05800</name>
</gene>
<keyword evidence="1" id="KW-0732">Signal</keyword>
<reference evidence="2" key="2">
    <citation type="journal article" date="2021" name="PeerJ">
        <title>Extensive microbial diversity within the chicken gut microbiome revealed by metagenomics and culture.</title>
        <authorList>
            <person name="Gilroy R."/>
            <person name="Ravi A."/>
            <person name="Getino M."/>
            <person name="Pursley I."/>
            <person name="Horton D.L."/>
            <person name="Alikhan N.F."/>
            <person name="Baker D."/>
            <person name="Gharbi K."/>
            <person name="Hall N."/>
            <person name="Watson M."/>
            <person name="Adriaenssens E.M."/>
            <person name="Foster-Nyarko E."/>
            <person name="Jarju S."/>
            <person name="Secka A."/>
            <person name="Antonio M."/>
            <person name="Oren A."/>
            <person name="Chaudhuri R.R."/>
            <person name="La Ragione R."/>
            <person name="Hildebrand F."/>
            <person name="Pallen M.J."/>
        </authorList>
    </citation>
    <scope>NUCLEOTIDE SEQUENCE</scope>
    <source>
        <strain evidence="2">ChiSxjej2B14-6234</strain>
    </source>
</reference>
<dbReference type="EMBL" id="DVFJ01000017">
    <property type="protein sequence ID" value="HIQ71704.1"/>
    <property type="molecule type" value="Genomic_DNA"/>
</dbReference>
<name>A0A9D1CRP1_9FIRM</name>